<feature type="transmembrane region" description="Helical" evidence="1">
    <location>
        <begin position="483"/>
        <end position="502"/>
    </location>
</feature>
<dbReference type="RefSeq" id="WP_203374079.1">
    <property type="nucleotide sequence ID" value="NZ_JAENHP010000001.1"/>
</dbReference>
<sequence length="946" mass="103072">MLVLAAVPLCLLLIGRLLHAQGLDDAANWAQLVSIPLAVLPLLLPSLSRWWRARRPDPPTAANIADLRTTLAREIRRQWEEESKARGLDDTAPIPIQWRMTEDQNLVDVPGNLTEGVLTEASSGDIAALVADFRRLRRPRLVILGGAGAGKTTLAVQILLELLRERSPDSTERVPLLLSAAGWDPARHTNLWAWVAERIAKDHPGHPAEVVSALAERGHVVPIIDGLDEISGTARPALLAAVHAALSADSQLILTSRADEYREAVEAYGRVLPSAVVIEPQPLSAHAAALYIEQRLPADPGDNWRTVLSRLRDADGTLAEVVSTPLGLWLLHVVYLTRRADPAPLLDQDRFPGAGSLRAHLFDRLVEATLEARPPSDRATDYFRPRNQYKSADVERWLRFLAANLDRRRTRDFDWSVDAPSLTRNSRPYGLASWVERAAAVTGELLERAEDLPPRWARTAVVFLVLLVVASCVLVGWLTAQVFGTVAGTVTGIGIAVAWIAVPARLFELSEQHQENGEVDWPTALSADWQLLRRIVFALLPVVTFSLAHAMLVAPAVAVPLALIAPEVGIGRIALIAALAGSVVGAFAVPAYLTGLIQAPGPGARPPWYGLGPGPGLRSGAFWGIFTGVVGGMSATLAYGQPDAALPLIVLTTATACAMLVSFRAVLTPILFSLTALGTALIKRPVPARDETESVGLWQSSATGQQQRFVQVGVLAAMVSAAAAVACRLLWVNPIWNEMTREGPVGWLAARVGDFDVAWTGHLRYVVAVVLAWLLTIQVFSHRSWRRWLVWLLIAVLVVRLWPGSAQPDSFRLTLTGDFWRLEGDFRLDMFVELGDRTGSGTLRGTLDLADLAVPGDLRRALLIWLGILVLGTALGLFWRIDGGQPRVWWYNTVTGAPRVLTGHLPADLVTFLDDAHRLGLLRSVGTTVYQFRHAEFQDHLARQNG</sequence>
<feature type="transmembrane region" description="Helical" evidence="1">
    <location>
        <begin position="862"/>
        <end position="881"/>
    </location>
</feature>
<keyword evidence="2" id="KW-0732">Signal</keyword>
<keyword evidence="1" id="KW-0812">Transmembrane</keyword>
<dbReference type="EMBL" id="JAENHP010000001">
    <property type="protein sequence ID" value="MBM2614163.1"/>
    <property type="molecule type" value="Genomic_DNA"/>
</dbReference>
<feature type="transmembrane region" description="Helical" evidence="1">
    <location>
        <begin position="456"/>
        <end position="477"/>
    </location>
</feature>
<feature type="transmembrane region" description="Helical" evidence="1">
    <location>
        <begin position="709"/>
        <end position="731"/>
    </location>
</feature>
<gene>
    <name evidence="4" type="ORF">JIG36_01160</name>
</gene>
<evidence type="ECO:0000313" key="4">
    <source>
        <dbReference type="EMBL" id="MBM2614163.1"/>
    </source>
</evidence>
<keyword evidence="1" id="KW-1133">Transmembrane helix</keyword>
<feature type="signal peptide" evidence="2">
    <location>
        <begin position="1"/>
        <end position="20"/>
    </location>
</feature>
<feature type="chain" id="PRO_5045756327" evidence="2">
    <location>
        <begin position="21"/>
        <end position="946"/>
    </location>
</feature>
<proteinExistence type="predicted"/>
<feature type="transmembrane region" description="Helical" evidence="1">
    <location>
        <begin position="535"/>
        <end position="561"/>
    </location>
</feature>
<evidence type="ECO:0000256" key="1">
    <source>
        <dbReference type="SAM" id="Phobius"/>
    </source>
</evidence>
<feature type="domain" description="NACHT" evidence="3">
    <location>
        <begin position="139"/>
        <end position="259"/>
    </location>
</feature>
<evidence type="ECO:0000313" key="5">
    <source>
        <dbReference type="Proteomes" id="UP000632138"/>
    </source>
</evidence>
<reference evidence="4 5" key="1">
    <citation type="submission" date="2021-01" db="EMBL/GenBank/DDBJ databases">
        <title>Actinoplanes sp. nov. LDG1-06 isolated from lichen.</title>
        <authorList>
            <person name="Saeng-In P."/>
            <person name="Phongsopitanun W."/>
            <person name="Kanchanasin P."/>
            <person name="Yuki M."/>
            <person name="Kudo T."/>
            <person name="Ohkuma M."/>
            <person name="Tanasupawat S."/>
        </authorList>
    </citation>
    <scope>NUCLEOTIDE SEQUENCE [LARGE SCALE GENOMIC DNA]</scope>
    <source>
        <strain evidence="4 5">LDG1-06</strain>
    </source>
</reference>
<dbReference type="PROSITE" id="PS50837">
    <property type="entry name" value="NACHT"/>
    <property type="match status" value="1"/>
</dbReference>
<dbReference type="InterPro" id="IPR027417">
    <property type="entry name" value="P-loop_NTPase"/>
</dbReference>
<accession>A0ABS2A2U5</accession>
<comment type="caution">
    <text evidence="4">The sequence shown here is derived from an EMBL/GenBank/DDBJ whole genome shotgun (WGS) entry which is preliminary data.</text>
</comment>
<evidence type="ECO:0000256" key="2">
    <source>
        <dbReference type="SAM" id="SignalP"/>
    </source>
</evidence>
<feature type="transmembrane region" description="Helical" evidence="1">
    <location>
        <begin position="788"/>
        <end position="805"/>
    </location>
</feature>
<keyword evidence="5" id="KW-1185">Reference proteome</keyword>
<name>A0ABS2A2U5_9ACTN</name>
<dbReference type="Pfam" id="PF05729">
    <property type="entry name" value="NACHT"/>
    <property type="match status" value="1"/>
</dbReference>
<dbReference type="SUPFAM" id="SSF52540">
    <property type="entry name" value="P-loop containing nucleoside triphosphate hydrolases"/>
    <property type="match status" value="1"/>
</dbReference>
<feature type="transmembrane region" description="Helical" evidence="1">
    <location>
        <begin position="573"/>
        <end position="599"/>
    </location>
</feature>
<organism evidence="4 5">
    <name type="scientific">Paractinoplanes ovalisporus</name>
    <dbReference type="NCBI Taxonomy" id="2810368"/>
    <lineage>
        <taxon>Bacteria</taxon>
        <taxon>Bacillati</taxon>
        <taxon>Actinomycetota</taxon>
        <taxon>Actinomycetes</taxon>
        <taxon>Micromonosporales</taxon>
        <taxon>Micromonosporaceae</taxon>
        <taxon>Paractinoplanes</taxon>
    </lineage>
</organism>
<protein>
    <submittedName>
        <fullName evidence="4">NACHT domain-containing protein</fullName>
    </submittedName>
</protein>
<keyword evidence="1" id="KW-0472">Membrane</keyword>
<dbReference type="Gene3D" id="3.40.50.300">
    <property type="entry name" value="P-loop containing nucleotide triphosphate hydrolases"/>
    <property type="match status" value="1"/>
</dbReference>
<dbReference type="Proteomes" id="UP000632138">
    <property type="component" value="Unassembled WGS sequence"/>
</dbReference>
<evidence type="ECO:0000259" key="3">
    <source>
        <dbReference type="PROSITE" id="PS50837"/>
    </source>
</evidence>
<feature type="transmembrane region" description="Helical" evidence="1">
    <location>
        <begin position="620"/>
        <end position="639"/>
    </location>
</feature>
<dbReference type="InterPro" id="IPR007111">
    <property type="entry name" value="NACHT_NTPase"/>
</dbReference>